<evidence type="ECO:0000313" key="2">
    <source>
        <dbReference type="EMBL" id="OQV17606.1"/>
    </source>
</evidence>
<feature type="chain" id="PRO_5012325502" description="Apple domain-containing protein" evidence="1">
    <location>
        <begin position="16"/>
        <end position="94"/>
    </location>
</feature>
<dbReference type="EMBL" id="MTYJ01000058">
    <property type="protein sequence ID" value="OQV17606.1"/>
    <property type="molecule type" value="Genomic_DNA"/>
</dbReference>
<dbReference type="Gene3D" id="3.50.4.10">
    <property type="entry name" value="Hepatocyte Growth Factor"/>
    <property type="match status" value="1"/>
</dbReference>
<feature type="signal peptide" evidence="1">
    <location>
        <begin position="1"/>
        <end position="15"/>
    </location>
</feature>
<evidence type="ECO:0008006" key="4">
    <source>
        <dbReference type="Google" id="ProtNLM"/>
    </source>
</evidence>
<dbReference type="OrthoDB" id="568194at2759"/>
<proteinExistence type="predicted"/>
<keyword evidence="3" id="KW-1185">Reference proteome</keyword>
<name>A0A1W0WQX2_HYPEX</name>
<comment type="caution">
    <text evidence="2">The sequence shown here is derived from an EMBL/GenBank/DDBJ whole genome shotgun (WGS) entry which is preliminary data.</text>
</comment>
<evidence type="ECO:0000313" key="3">
    <source>
        <dbReference type="Proteomes" id="UP000192578"/>
    </source>
</evidence>
<organism evidence="2 3">
    <name type="scientific">Hypsibius exemplaris</name>
    <name type="common">Freshwater tardigrade</name>
    <dbReference type="NCBI Taxonomy" id="2072580"/>
    <lineage>
        <taxon>Eukaryota</taxon>
        <taxon>Metazoa</taxon>
        <taxon>Ecdysozoa</taxon>
        <taxon>Tardigrada</taxon>
        <taxon>Eutardigrada</taxon>
        <taxon>Parachela</taxon>
        <taxon>Hypsibioidea</taxon>
        <taxon>Hypsibiidae</taxon>
        <taxon>Hypsibius</taxon>
    </lineage>
</organism>
<dbReference type="AlphaFoldDB" id="A0A1W0WQX2"/>
<sequence length="94" mass="10148">MFAAFLLLSAAPSLSIECNGNWALGCDFEGGDFNQATIPGDKCGGRCLGTPGCSHFTWTEWWTCFIKQSQSSKADAFDATDSSNTNHLVCDIKM</sequence>
<dbReference type="Proteomes" id="UP000192578">
    <property type="component" value="Unassembled WGS sequence"/>
</dbReference>
<gene>
    <name evidence="2" type="ORF">BV898_08232</name>
</gene>
<keyword evidence="1" id="KW-0732">Signal</keyword>
<protein>
    <recommendedName>
        <fullName evidence="4">Apple domain-containing protein</fullName>
    </recommendedName>
</protein>
<accession>A0A1W0WQX2</accession>
<reference evidence="3" key="1">
    <citation type="submission" date="2017-01" db="EMBL/GenBank/DDBJ databases">
        <title>Comparative genomics of anhydrobiosis in the tardigrade Hypsibius dujardini.</title>
        <authorList>
            <person name="Yoshida Y."/>
            <person name="Koutsovoulos G."/>
            <person name="Laetsch D."/>
            <person name="Stevens L."/>
            <person name="Kumar S."/>
            <person name="Horikawa D."/>
            <person name="Ishino K."/>
            <person name="Komine S."/>
            <person name="Tomita M."/>
            <person name="Blaxter M."/>
            <person name="Arakawa K."/>
        </authorList>
    </citation>
    <scope>NUCLEOTIDE SEQUENCE [LARGE SCALE GENOMIC DNA]</scope>
    <source>
        <strain evidence="3">Z151</strain>
    </source>
</reference>
<evidence type="ECO:0000256" key="1">
    <source>
        <dbReference type="SAM" id="SignalP"/>
    </source>
</evidence>